<organism evidence="2 3">
    <name type="scientific">Aquatica leii</name>
    <dbReference type="NCBI Taxonomy" id="1421715"/>
    <lineage>
        <taxon>Eukaryota</taxon>
        <taxon>Metazoa</taxon>
        <taxon>Ecdysozoa</taxon>
        <taxon>Arthropoda</taxon>
        <taxon>Hexapoda</taxon>
        <taxon>Insecta</taxon>
        <taxon>Pterygota</taxon>
        <taxon>Neoptera</taxon>
        <taxon>Endopterygota</taxon>
        <taxon>Coleoptera</taxon>
        <taxon>Polyphaga</taxon>
        <taxon>Elateriformia</taxon>
        <taxon>Elateroidea</taxon>
        <taxon>Lampyridae</taxon>
        <taxon>Luciolinae</taxon>
        <taxon>Aquatica</taxon>
    </lineage>
</organism>
<dbReference type="Proteomes" id="UP001353858">
    <property type="component" value="Unassembled WGS sequence"/>
</dbReference>
<comment type="caution">
    <text evidence="2">The sequence shown here is derived from an EMBL/GenBank/DDBJ whole genome shotgun (WGS) entry which is preliminary data.</text>
</comment>
<dbReference type="AlphaFoldDB" id="A0AAN7PHE0"/>
<keyword evidence="1" id="KW-0732">Signal</keyword>
<evidence type="ECO:0000313" key="3">
    <source>
        <dbReference type="Proteomes" id="UP001353858"/>
    </source>
</evidence>
<gene>
    <name evidence="2" type="ORF">RN001_002569</name>
</gene>
<keyword evidence="3" id="KW-1185">Reference proteome</keyword>
<accession>A0AAN7PHE0</accession>
<protein>
    <submittedName>
        <fullName evidence="2">Uncharacterized protein</fullName>
    </submittedName>
</protein>
<sequence>MNTLTIITFACLALYVSAGGIYGGHGVHVVPAGPTTLIGASGVVGPHGAAGPAGVVNGHGAIGPNGLANAVHGGVVAGPAIVGVHGLGLAHAGYAGLGLAHAYDDGQWHGEGLWESQDHAGAAYGAHGLAYGAYGLGHGHWSLKFDNFSTEEFDTYWKACRQFRMAEIKTVDSTASILDKWPFYKTASGLRLIDMDFDALYTIGEGLLSKWENKRVHILQFLTSENNVKGVLDYTQKHEVDEKMSYSDESFNSDDVEEVLWDIEGEAEHTFKNLMPNIIHF</sequence>
<evidence type="ECO:0000313" key="2">
    <source>
        <dbReference type="EMBL" id="KAK4886298.1"/>
    </source>
</evidence>
<evidence type="ECO:0000256" key="1">
    <source>
        <dbReference type="SAM" id="SignalP"/>
    </source>
</evidence>
<feature type="chain" id="PRO_5042987491" evidence="1">
    <location>
        <begin position="19"/>
        <end position="281"/>
    </location>
</feature>
<proteinExistence type="predicted"/>
<dbReference type="EMBL" id="JARPUR010000001">
    <property type="protein sequence ID" value="KAK4886298.1"/>
    <property type="molecule type" value="Genomic_DNA"/>
</dbReference>
<reference evidence="3" key="1">
    <citation type="submission" date="2023-01" db="EMBL/GenBank/DDBJ databases">
        <title>Key to firefly adult light organ development and bioluminescence: homeobox transcription factors regulate luciferase expression and transportation to peroxisome.</title>
        <authorList>
            <person name="Fu X."/>
        </authorList>
    </citation>
    <scope>NUCLEOTIDE SEQUENCE [LARGE SCALE GENOMIC DNA]</scope>
</reference>
<name>A0AAN7PHE0_9COLE</name>
<feature type="signal peptide" evidence="1">
    <location>
        <begin position="1"/>
        <end position="18"/>
    </location>
</feature>